<proteinExistence type="predicted"/>
<dbReference type="GO" id="GO:0030246">
    <property type="term" value="F:carbohydrate binding"/>
    <property type="evidence" value="ECO:0007669"/>
    <property type="project" value="InterPro"/>
</dbReference>
<reference evidence="5" key="1">
    <citation type="submission" date="2018-02" db="EMBL/GenBank/DDBJ databases">
        <authorList>
            <person name="Hausmann B."/>
        </authorList>
    </citation>
    <scope>NUCLEOTIDE SEQUENCE [LARGE SCALE GENOMIC DNA]</scope>
    <source>
        <strain evidence="5">Peat soil MAG SbA5</strain>
    </source>
</reference>
<evidence type="ECO:0000313" key="5">
    <source>
        <dbReference type="Proteomes" id="UP000239735"/>
    </source>
</evidence>
<dbReference type="InterPro" id="IPR013784">
    <property type="entry name" value="Carb-bd-like_fold"/>
</dbReference>
<dbReference type="Gene3D" id="2.60.40.1120">
    <property type="entry name" value="Carboxypeptidase-like, regulatory domain"/>
    <property type="match status" value="1"/>
</dbReference>
<dbReference type="Pfam" id="PF13620">
    <property type="entry name" value="CarboxypepD_reg"/>
    <property type="match status" value="1"/>
</dbReference>
<sequence length="1341" mass="142479">MAEARQNWRFILAALALGVCAAAAQSGANDVRRARSIQVSSTRMGSVAGRLTDLHSAPLGGVAVILRNPSTGAEVRAITARNGAFHFDSLEAGTYTLEADAAQLGHGRLEGILVSGGAEARLQLAIQLEPAAAAVIEAAGSRAMSAFAPAMAAVSATAAMAPSAQATELPVAAVARNVTPVAAHASETLDHLRLASQNPPVVVERPEIAESNPPLTALISAESPRMMILAPARSADVTRTPAEPTSPAQTSLRPEVGFPSRPVPRAFGPREQAALETQSVLVQPALALTLPRTLPLAARIAPDLAPVAAAAEQPDPVTPAVATTVTAAQLGQLPASGRRWQDFLLDAPASSSATDSSQLSFRSAQSSAEINIDGANTRLAFASAGVSSHASNQQDENGGGQSPMGQAWSARRGLGVSESAVRAVTTAAGNVEAEGMRSAGGRTTVETQSGANAWHGQGSLFDRQNTWGARNPFTQWVGNTGTAAAPKFAAAPYTPPDHETVMSLGMGSRIRRDKLFWFGAIDSSHRNDPGVATVKDPTEFFNLPEPTSAPVTLLSAQLGESQNQAFNDYLGVASAGYAPAGLEQLAALLGPAPRTTAQWVGFARIDWQATERQRFTLEGTGAESNSNGGGISRVSATYGNHSFGSGKAQEEWLLARWEAYLTPNLLAVTQGSAGRAVMSDRPGTPSSFEQSFLSGNSWGQLPQIVVDSRYGFTIGNPSRFGQGSYPDERDYHGEQMVNWAHSHLLVKAGVELDHDADATSLLRNQTGTYHYANVASFISDALAFQRFGLADALDPRSPHNCGTTDTKFGSQPCYSYYSQTMGPTNWQLSTNDWAGYITTQWQPGKLAVFSAGLRWEREQMPPPMAALANSELQLTESLPSPGNNWGPRASLAIGAAKSRWPVLRLGYGMYYERTQNATAETALTQTGSLRGDLSFFMRPSDDCQFCSGGSPPFPYVFAGQPASVVKPGAVEFARNFRNPEVHQAVAAVEQRLPAHVEVTASAMLSLGRRLPVAIDTNFEPGVNPGTITYNVKDPTGKGPIKKTQITVPFYATWPSASSPNGTAGRLNPDYQQISEIMSRANSTYEAAMVRISRDSRRGLSVRAHYTYAHAMDWNPNETMLVAGSDVLDPANFSQEYGTSNLDVRRSAAVTAILSAPWKLRGFAGQAGNGWMLSGIGQFRSGLPYTMRTSGSLAEEFTATGAAIAGLGPGMNGSGGDNRVYGMGRNTFRYPNMWKADLRLAKRFNLGEMRELEVLAESFNLFNHQNVTELETNGYSIENSGASGTPPTLCYLTINTIGYASCGTTTTSGTGTPLPAFGQPLNINGSDFYRERQIELGVQMRF</sequence>
<gene>
    <name evidence="4" type="ORF">SBA5_40011</name>
</gene>
<feature type="signal peptide" evidence="2">
    <location>
        <begin position="1"/>
        <end position="28"/>
    </location>
</feature>
<evidence type="ECO:0000256" key="1">
    <source>
        <dbReference type="SAM" id="MobiDB-lite"/>
    </source>
</evidence>
<feature type="region of interest" description="Disordered" evidence="1">
    <location>
        <begin position="235"/>
        <end position="258"/>
    </location>
</feature>
<protein>
    <recommendedName>
        <fullName evidence="3">TonB-dependent transporter Oar-like beta-barrel domain-containing protein</fullName>
    </recommendedName>
</protein>
<feature type="compositionally biased region" description="Polar residues" evidence="1">
    <location>
        <begin position="386"/>
        <end position="396"/>
    </location>
</feature>
<name>A0A2N9LJP7_9BACT</name>
<feature type="region of interest" description="Disordered" evidence="1">
    <location>
        <begin position="386"/>
        <end position="413"/>
    </location>
</feature>
<evidence type="ECO:0000259" key="3">
    <source>
        <dbReference type="Pfam" id="PF25183"/>
    </source>
</evidence>
<dbReference type="Proteomes" id="UP000239735">
    <property type="component" value="Unassembled WGS sequence"/>
</dbReference>
<organism evidence="4 5">
    <name type="scientific">Candidatus Sulfuritelmatomonas gaucii</name>
    <dbReference type="NCBI Taxonomy" id="2043161"/>
    <lineage>
        <taxon>Bacteria</taxon>
        <taxon>Pseudomonadati</taxon>
        <taxon>Acidobacteriota</taxon>
        <taxon>Terriglobia</taxon>
        <taxon>Terriglobales</taxon>
        <taxon>Acidobacteriaceae</taxon>
        <taxon>Candidatus Sulfuritelmatomonas</taxon>
    </lineage>
</organism>
<keyword evidence="2" id="KW-0732">Signal</keyword>
<dbReference type="OrthoDB" id="97893at2"/>
<feature type="domain" description="TonB-dependent transporter Oar-like beta-barrel" evidence="3">
    <location>
        <begin position="447"/>
        <end position="1272"/>
    </location>
</feature>
<evidence type="ECO:0000313" key="4">
    <source>
        <dbReference type="EMBL" id="SPE23486.1"/>
    </source>
</evidence>
<evidence type="ECO:0000256" key="2">
    <source>
        <dbReference type="SAM" id="SignalP"/>
    </source>
</evidence>
<dbReference type="Pfam" id="PF25183">
    <property type="entry name" value="OMP_b-brl_4"/>
    <property type="match status" value="1"/>
</dbReference>
<dbReference type="SUPFAM" id="SSF56935">
    <property type="entry name" value="Porins"/>
    <property type="match status" value="1"/>
</dbReference>
<dbReference type="InterPro" id="IPR057601">
    <property type="entry name" value="Oar-like_b-barrel"/>
</dbReference>
<dbReference type="SUPFAM" id="SSF49452">
    <property type="entry name" value="Starch-binding domain-like"/>
    <property type="match status" value="1"/>
</dbReference>
<accession>A0A2N9LJP7</accession>
<feature type="chain" id="PRO_5014860754" description="TonB-dependent transporter Oar-like beta-barrel domain-containing protein" evidence="2">
    <location>
        <begin position="29"/>
        <end position="1341"/>
    </location>
</feature>
<dbReference type="EMBL" id="OKRB01000097">
    <property type="protein sequence ID" value="SPE23486.1"/>
    <property type="molecule type" value="Genomic_DNA"/>
</dbReference>